<comment type="caution">
    <text evidence="1">The sequence shown here is derived from an EMBL/GenBank/DDBJ whole genome shotgun (WGS) entry which is preliminary data.</text>
</comment>
<organism evidence="1 2">
    <name type="scientific">Funneliformis caledonium</name>
    <dbReference type="NCBI Taxonomy" id="1117310"/>
    <lineage>
        <taxon>Eukaryota</taxon>
        <taxon>Fungi</taxon>
        <taxon>Fungi incertae sedis</taxon>
        <taxon>Mucoromycota</taxon>
        <taxon>Glomeromycotina</taxon>
        <taxon>Glomeromycetes</taxon>
        <taxon>Glomerales</taxon>
        <taxon>Glomeraceae</taxon>
        <taxon>Funneliformis</taxon>
    </lineage>
</organism>
<reference evidence="1" key="1">
    <citation type="submission" date="2021-06" db="EMBL/GenBank/DDBJ databases">
        <authorList>
            <person name="Kallberg Y."/>
            <person name="Tangrot J."/>
            <person name="Rosling A."/>
        </authorList>
    </citation>
    <scope>NUCLEOTIDE SEQUENCE</scope>
    <source>
        <strain evidence="1">UK204</strain>
    </source>
</reference>
<gene>
    <name evidence="1" type="ORF">FCALED_LOCUS16240</name>
</gene>
<keyword evidence="2" id="KW-1185">Reference proteome</keyword>
<proteinExistence type="predicted"/>
<dbReference type="AlphaFoldDB" id="A0A9N9IV39"/>
<accession>A0A9N9IV39</accession>
<dbReference type="Proteomes" id="UP000789570">
    <property type="component" value="Unassembled WGS sequence"/>
</dbReference>
<name>A0A9N9IV39_9GLOM</name>
<evidence type="ECO:0000313" key="1">
    <source>
        <dbReference type="EMBL" id="CAG8749931.1"/>
    </source>
</evidence>
<feature type="non-terminal residue" evidence="1">
    <location>
        <position position="47"/>
    </location>
</feature>
<sequence length="47" mass="5493">HLFTPSFTPLSTPNHLLYLDSGMYIEKVTSKFEAVEMNIYNLMNKEK</sequence>
<protein>
    <submittedName>
        <fullName evidence="1">11158_t:CDS:1</fullName>
    </submittedName>
</protein>
<feature type="non-terminal residue" evidence="1">
    <location>
        <position position="1"/>
    </location>
</feature>
<dbReference type="EMBL" id="CAJVPQ010018012">
    <property type="protein sequence ID" value="CAG8749931.1"/>
    <property type="molecule type" value="Genomic_DNA"/>
</dbReference>
<evidence type="ECO:0000313" key="2">
    <source>
        <dbReference type="Proteomes" id="UP000789570"/>
    </source>
</evidence>